<dbReference type="Proteomes" id="UP001177023">
    <property type="component" value="Unassembled WGS sequence"/>
</dbReference>
<proteinExistence type="predicted"/>
<protein>
    <submittedName>
        <fullName evidence="2">Uncharacterized protein</fullName>
    </submittedName>
</protein>
<reference evidence="2" key="1">
    <citation type="submission" date="2023-06" db="EMBL/GenBank/DDBJ databases">
        <authorList>
            <person name="Delattre M."/>
        </authorList>
    </citation>
    <scope>NUCLEOTIDE SEQUENCE</scope>
    <source>
        <strain evidence="2">AF72</strain>
    </source>
</reference>
<evidence type="ECO:0000313" key="3">
    <source>
        <dbReference type="Proteomes" id="UP001177023"/>
    </source>
</evidence>
<comment type="caution">
    <text evidence="2">The sequence shown here is derived from an EMBL/GenBank/DDBJ whole genome shotgun (WGS) entry which is preliminary data.</text>
</comment>
<evidence type="ECO:0000313" key="2">
    <source>
        <dbReference type="EMBL" id="CAJ0560883.1"/>
    </source>
</evidence>
<evidence type="ECO:0000256" key="1">
    <source>
        <dbReference type="SAM" id="MobiDB-lite"/>
    </source>
</evidence>
<organism evidence="2 3">
    <name type="scientific">Mesorhabditis spiculigera</name>
    <dbReference type="NCBI Taxonomy" id="96644"/>
    <lineage>
        <taxon>Eukaryota</taxon>
        <taxon>Metazoa</taxon>
        <taxon>Ecdysozoa</taxon>
        <taxon>Nematoda</taxon>
        <taxon>Chromadorea</taxon>
        <taxon>Rhabditida</taxon>
        <taxon>Rhabditina</taxon>
        <taxon>Rhabditomorpha</taxon>
        <taxon>Rhabditoidea</taxon>
        <taxon>Rhabditidae</taxon>
        <taxon>Mesorhabditinae</taxon>
        <taxon>Mesorhabditis</taxon>
    </lineage>
</organism>
<feature type="non-terminal residue" evidence="2">
    <location>
        <position position="1"/>
    </location>
</feature>
<sequence length="72" mass="7759">MQLPLLPFHTALRMAKDGMEKPANPGLLAEDEAITPRRSAGSRQEGPEEPVAEGGLALVSNCQLSPICYRMP</sequence>
<feature type="region of interest" description="Disordered" evidence="1">
    <location>
        <begin position="17"/>
        <end position="54"/>
    </location>
</feature>
<dbReference type="AlphaFoldDB" id="A0AA36C6H5"/>
<keyword evidence="3" id="KW-1185">Reference proteome</keyword>
<gene>
    <name evidence="2" type="ORF">MSPICULIGERA_LOCUS1672</name>
</gene>
<name>A0AA36C6H5_9BILA</name>
<dbReference type="EMBL" id="CATQJA010000507">
    <property type="protein sequence ID" value="CAJ0560883.1"/>
    <property type="molecule type" value="Genomic_DNA"/>
</dbReference>
<accession>A0AA36C6H5</accession>